<dbReference type="Proteomes" id="UP001589718">
    <property type="component" value="Unassembled WGS sequence"/>
</dbReference>
<proteinExistence type="predicted"/>
<organism evidence="1 2">
    <name type="scientific">Streptomyces cremeus</name>
    <dbReference type="NCBI Taxonomy" id="66881"/>
    <lineage>
        <taxon>Bacteria</taxon>
        <taxon>Bacillati</taxon>
        <taxon>Actinomycetota</taxon>
        <taxon>Actinomycetes</taxon>
        <taxon>Kitasatosporales</taxon>
        <taxon>Streptomycetaceae</taxon>
        <taxon>Streptomyces</taxon>
    </lineage>
</organism>
<evidence type="ECO:0000313" key="1">
    <source>
        <dbReference type="EMBL" id="MFB9520596.1"/>
    </source>
</evidence>
<dbReference type="RefSeq" id="WP_345223952.1">
    <property type="nucleotide sequence ID" value="NZ_BAAAXE010000013.1"/>
</dbReference>
<protein>
    <submittedName>
        <fullName evidence="1">DUF6585 family protein</fullName>
    </submittedName>
</protein>
<accession>A0ABV5PBL8</accession>
<dbReference type="InterPro" id="IPR046492">
    <property type="entry name" value="DUF6585"/>
</dbReference>
<keyword evidence="2" id="KW-1185">Reference proteome</keyword>
<comment type="caution">
    <text evidence="1">The sequence shown here is derived from an EMBL/GenBank/DDBJ whole genome shotgun (WGS) entry which is preliminary data.</text>
</comment>
<evidence type="ECO:0000313" key="2">
    <source>
        <dbReference type="Proteomes" id="UP001589718"/>
    </source>
</evidence>
<dbReference type="EMBL" id="JBHMCR010000006">
    <property type="protein sequence ID" value="MFB9520596.1"/>
    <property type="molecule type" value="Genomic_DNA"/>
</dbReference>
<sequence>MAQRPDLTEPPTASVAALAAHADLGQWAGWTFVPYGGLRYRKWKDSRLYLYVGGVVISDTRAGSEITRNWADTRVLVYRRSVNGGLTDSSHTLIDGRGVGVSIGPGGRTFREGDKQLHGIAEVVQGPPFLYPGDWGDFIQDSITKTHLLPVLARIERGESVSFGAFTVDRQGVTGRKRTAAWTEIANHWTYDAKLYFNDARKRSVGDSASTHDIANLNLFLSVVQRLKRGAAQ</sequence>
<name>A0ABV5PBL8_STRCM</name>
<gene>
    <name evidence="1" type="ORF">ACFFTU_11615</name>
</gene>
<reference evidence="1 2" key="1">
    <citation type="submission" date="2024-09" db="EMBL/GenBank/DDBJ databases">
        <authorList>
            <person name="Sun Q."/>
            <person name="Mori K."/>
        </authorList>
    </citation>
    <scope>NUCLEOTIDE SEQUENCE [LARGE SCALE GENOMIC DNA]</scope>
    <source>
        <strain evidence="1 2">JCM 4362</strain>
    </source>
</reference>
<dbReference type="Pfam" id="PF20226">
    <property type="entry name" value="DUF6585"/>
    <property type="match status" value="1"/>
</dbReference>